<sequence>MISHLIQNSIASNPEHEQLLCGICSQNLEDLVIYEREKHYEKHFLSDYQEFTRLTSFRKWSRNLNQYPRNDSDTFWHASQFAPPPSNFTPGVINLLKKSLQTSYIQGSTRRAALCYERSVHISREHWDIGWGCGYRNFLIACAALMDQPLQPLYFPLLGTPIGPGIRNLQSWIEDAWKDGFDHHGAQELKNLVGTHKWVGTSDLWVAFTFRGIPAELVDFDLKYSTGAVHVTFLGCAGFEVVTNWIIDYFTPKSPHSNLTVNESLCGASPIVVTNKMPIILQHNGHSRTIVGYEMTNKGHLKLLTFDPAHVLDKNTRKMALSSSNFLSESHHPPLSTTQQPQKQRSSSFSSNSIPPTATKRSQYNGPANTGNISDTPAHPRHKLDGSRSDHDMRDVMSNMSLNRFRLDARKFGKKQYQILYFPMTAPLTTQERMQRKDVVSTKFC</sequence>
<feature type="compositionally biased region" description="Basic and acidic residues" evidence="2">
    <location>
        <begin position="383"/>
        <end position="394"/>
    </location>
</feature>
<evidence type="ECO:0000259" key="3">
    <source>
        <dbReference type="Pfam" id="PF07910"/>
    </source>
</evidence>
<evidence type="ECO:0000313" key="5">
    <source>
        <dbReference type="Proteomes" id="UP000807353"/>
    </source>
</evidence>
<organism evidence="4 5">
    <name type="scientific">Collybia nuda</name>
    <dbReference type="NCBI Taxonomy" id="64659"/>
    <lineage>
        <taxon>Eukaryota</taxon>
        <taxon>Fungi</taxon>
        <taxon>Dikarya</taxon>
        <taxon>Basidiomycota</taxon>
        <taxon>Agaricomycotina</taxon>
        <taxon>Agaricomycetes</taxon>
        <taxon>Agaricomycetidae</taxon>
        <taxon>Agaricales</taxon>
        <taxon>Tricholomatineae</taxon>
        <taxon>Clitocybaceae</taxon>
        <taxon>Collybia</taxon>
    </lineage>
</organism>
<comment type="caution">
    <text evidence="4">The sequence shown here is derived from an EMBL/GenBank/DDBJ whole genome shotgun (WGS) entry which is preliminary data.</text>
</comment>
<dbReference type="EMBL" id="MU150406">
    <property type="protein sequence ID" value="KAF9456722.1"/>
    <property type="molecule type" value="Genomic_DNA"/>
</dbReference>
<accession>A0A9P5XS57</accession>
<keyword evidence="5" id="KW-1185">Reference proteome</keyword>
<name>A0A9P5XS57_9AGAR</name>
<dbReference type="Proteomes" id="UP000807353">
    <property type="component" value="Unassembled WGS sequence"/>
</dbReference>
<evidence type="ECO:0000256" key="2">
    <source>
        <dbReference type="SAM" id="MobiDB-lite"/>
    </source>
</evidence>
<evidence type="ECO:0000313" key="4">
    <source>
        <dbReference type="EMBL" id="KAF9456722.1"/>
    </source>
</evidence>
<dbReference type="Gene3D" id="3.90.70.130">
    <property type="match status" value="1"/>
</dbReference>
<dbReference type="Pfam" id="PF07910">
    <property type="entry name" value="Peptidase_C78"/>
    <property type="match status" value="1"/>
</dbReference>
<evidence type="ECO:0000256" key="1">
    <source>
        <dbReference type="ARBA" id="ARBA00022801"/>
    </source>
</evidence>
<protein>
    <submittedName>
        <fullName evidence="4">Peptidase family C78-domain-containing protein</fullName>
    </submittedName>
</protein>
<feature type="compositionally biased region" description="Polar residues" evidence="2">
    <location>
        <begin position="335"/>
        <end position="345"/>
    </location>
</feature>
<feature type="region of interest" description="Disordered" evidence="2">
    <location>
        <begin position="323"/>
        <end position="394"/>
    </location>
</feature>
<feature type="compositionally biased region" description="Polar residues" evidence="2">
    <location>
        <begin position="354"/>
        <end position="375"/>
    </location>
</feature>
<keyword evidence="1" id="KW-0378">Hydrolase</keyword>
<proteinExistence type="predicted"/>
<reference evidence="4" key="1">
    <citation type="submission" date="2020-11" db="EMBL/GenBank/DDBJ databases">
        <authorList>
            <consortium name="DOE Joint Genome Institute"/>
            <person name="Ahrendt S."/>
            <person name="Riley R."/>
            <person name="Andreopoulos W."/>
            <person name="Labutti K."/>
            <person name="Pangilinan J."/>
            <person name="Ruiz-Duenas F.J."/>
            <person name="Barrasa J.M."/>
            <person name="Sanchez-Garcia M."/>
            <person name="Camarero S."/>
            <person name="Miyauchi S."/>
            <person name="Serrano A."/>
            <person name="Linde D."/>
            <person name="Babiker R."/>
            <person name="Drula E."/>
            <person name="Ayuso-Fernandez I."/>
            <person name="Pacheco R."/>
            <person name="Padilla G."/>
            <person name="Ferreira P."/>
            <person name="Barriuso J."/>
            <person name="Kellner H."/>
            <person name="Castanera R."/>
            <person name="Alfaro M."/>
            <person name="Ramirez L."/>
            <person name="Pisabarro A.G."/>
            <person name="Kuo A."/>
            <person name="Tritt A."/>
            <person name="Lipzen A."/>
            <person name="He G."/>
            <person name="Yan M."/>
            <person name="Ng V."/>
            <person name="Cullen D."/>
            <person name="Martin F."/>
            <person name="Rosso M.-N."/>
            <person name="Henrissat B."/>
            <person name="Hibbett D."/>
            <person name="Martinez A.T."/>
            <person name="Grigoriev I.V."/>
        </authorList>
    </citation>
    <scope>NUCLEOTIDE SEQUENCE</scope>
    <source>
        <strain evidence="4">CBS 247.69</strain>
    </source>
</reference>
<feature type="domain" description="UFSP1/2/DUB catalytic" evidence="3">
    <location>
        <begin position="114"/>
        <end position="321"/>
    </location>
</feature>
<dbReference type="OrthoDB" id="288987at2759"/>
<dbReference type="AlphaFoldDB" id="A0A9P5XS57"/>
<gene>
    <name evidence="4" type="ORF">BDZ94DRAFT_1177089</name>
</gene>
<dbReference type="InterPro" id="IPR012462">
    <property type="entry name" value="UFSP1/2_DUB_cat"/>
</dbReference>
<dbReference type="GO" id="GO:0016787">
    <property type="term" value="F:hydrolase activity"/>
    <property type="evidence" value="ECO:0007669"/>
    <property type="project" value="UniProtKB-KW"/>
</dbReference>